<dbReference type="SMART" id="SM00382">
    <property type="entry name" value="AAA"/>
    <property type="match status" value="2"/>
</dbReference>
<dbReference type="PROSITE" id="PS50893">
    <property type="entry name" value="ABC_TRANSPORTER_2"/>
    <property type="match status" value="2"/>
</dbReference>
<feature type="transmembrane region" description="Helical" evidence="7">
    <location>
        <begin position="578"/>
        <end position="596"/>
    </location>
</feature>
<dbReference type="InterPro" id="IPR003593">
    <property type="entry name" value="AAA+_ATPase"/>
</dbReference>
<feature type="domain" description="ABC transporter" evidence="8">
    <location>
        <begin position="273"/>
        <end position="503"/>
    </location>
</feature>
<evidence type="ECO:0000256" key="5">
    <source>
        <dbReference type="ARBA" id="ARBA00022989"/>
    </source>
</evidence>
<dbReference type="Proteomes" id="UP000283087">
    <property type="component" value="Unassembled WGS sequence"/>
</dbReference>
<feature type="transmembrane region" description="Helical" evidence="7">
    <location>
        <begin position="905"/>
        <end position="923"/>
    </location>
</feature>
<dbReference type="InterPro" id="IPR017871">
    <property type="entry name" value="ABC_transporter-like_CS"/>
</dbReference>
<feature type="transmembrane region" description="Helical" evidence="7">
    <location>
        <begin position="783"/>
        <end position="804"/>
    </location>
</feature>
<evidence type="ECO:0000256" key="3">
    <source>
        <dbReference type="ARBA" id="ARBA00022741"/>
    </source>
</evidence>
<dbReference type="SUPFAM" id="SSF52540">
    <property type="entry name" value="P-loop containing nucleoside triphosphate hydrolases"/>
    <property type="match status" value="2"/>
</dbReference>
<keyword evidence="5 7" id="KW-1133">Transmembrane helix</keyword>
<keyword evidence="6 7" id="KW-0472">Membrane</keyword>
<dbReference type="InterPro" id="IPR013525">
    <property type="entry name" value="ABC2_TM"/>
</dbReference>
<feature type="transmembrane region" description="Helical" evidence="7">
    <location>
        <begin position="874"/>
        <end position="893"/>
    </location>
</feature>
<feature type="transmembrane region" description="Helical" evidence="7">
    <location>
        <begin position="740"/>
        <end position="757"/>
    </location>
</feature>
<dbReference type="EMBL" id="RQXW01000006">
    <property type="protein sequence ID" value="RTE66189.1"/>
    <property type="molecule type" value="Genomic_DNA"/>
</dbReference>
<dbReference type="AlphaFoldDB" id="A0A430KRQ1"/>
<dbReference type="InterPro" id="IPR027417">
    <property type="entry name" value="P-loop_NTPase"/>
</dbReference>
<dbReference type="OrthoDB" id="9805029at2"/>
<keyword evidence="11" id="KW-1185">Reference proteome</keyword>
<dbReference type="PROSITE" id="PS00211">
    <property type="entry name" value="ABC_TRANSPORTER_1"/>
    <property type="match status" value="1"/>
</dbReference>
<keyword evidence="3" id="KW-0547">Nucleotide-binding</keyword>
<dbReference type="RefSeq" id="WP_126158262.1">
    <property type="nucleotide sequence ID" value="NZ_RQXW01000006.1"/>
</dbReference>
<dbReference type="GO" id="GO:0005524">
    <property type="term" value="F:ATP binding"/>
    <property type="evidence" value="ECO:0007669"/>
    <property type="project" value="UniProtKB-KW"/>
</dbReference>
<organism evidence="10 11">
    <name type="scientific">Amphritea opalescens</name>
    <dbReference type="NCBI Taxonomy" id="2490544"/>
    <lineage>
        <taxon>Bacteria</taxon>
        <taxon>Pseudomonadati</taxon>
        <taxon>Pseudomonadota</taxon>
        <taxon>Gammaproteobacteria</taxon>
        <taxon>Oceanospirillales</taxon>
        <taxon>Oceanospirillaceae</taxon>
        <taxon>Amphritea</taxon>
    </lineage>
</organism>
<sequence>MAEQHHPIARLQGVSHRYKAEQAVDDITLDIPSGLMVGLLGPDGVGKSTLMGLVSGARKLQQGQLEVLGGDMTSVEHRNAVGPGIAYMPQGLGKNLYAELSVEENLDFFGKLFGQSTAERQTRISRLTKATGLHAFLSRPAGKLSGGMKQKLGLCCSLIHDPDLLILDEPTTGVDPLSRRQFWQLIASIRAERPSMSVLVSTAYMDEAEGFDWLVAMDAGRVLDVGTPQALKAKTGADDLETAFVRLLPEEKRGDMTELVIPPLEKSDAGQAIVARGLTRRFGSFTAVDNVSFEIQAGEIFGFLGSNGCGKTTTMKMLTGLLPASEGEAYLFGKRVNASDLETRKRVGFMTQAFSLYGELTVAQNLRLHARLFHLTAEKTAERMSTLVKRFKLAEYMDTLASSLPLGLRQRLSLAVAVIHEPEMLILDEPTSGVDPVARDGFWELLVELSRKDKVTIFISTHFMNEALRCDRISLMHAGQVLVYDEPQHLVESKGVDSLEEAFISYLEEAIDEKVKNNADHGTETPLEDKGQQAETAVGLVTTQAPAQQGKIHGFSLKRLLAYSYREIVEVMRDPVRMAFAFLGSSMLLIVVAYGISLDIENLKYAALDNDRTPESREYLSNFEGSRYFSVQSSLQSRDELERRLKSNEITLAIEIPSGFGRNLKKGEAPSVSAWIDGANTTRASTIAGYVSGAHIHYLTQLATNAGIDAAAAAKVTLEPRYRYNPSFETIYSVGPKTPAMLLLLFPAILVAVSLAREKEVGTITNFYVTPTNRFEFLIGKQLPYIAIGMVNFIILTLLVVFLLDVPLKGSLLGLTLGAFFYVCASTGFGLLVSTVTKSQVAAVFATSVLLIMPTISFSGLVQPTSTTEGIGHIIGLLWPATYYMHLSVAAFTKGLGLSDLMGDVLVLSLSGPLLVVMAAVFLKKQEV</sequence>
<keyword evidence="4 10" id="KW-0067">ATP-binding</keyword>
<comment type="caution">
    <text evidence="10">The sequence shown here is derived from an EMBL/GenBank/DDBJ whole genome shotgun (WGS) entry which is preliminary data.</text>
</comment>
<accession>A0A430KRQ1</accession>
<evidence type="ECO:0000256" key="7">
    <source>
        <dbReference type="SAM" id="Phobius"/>
    </source>
</evidence>
<dbReference type="InterPro" id="IPR003439">
    <property type="entry name" value="ABC_transporter-like_ATP-bd"/>
</dbReference>
<feature type="transmembrane region" description="Helical" evidence="7">
    <location>
        <begin position="839"/>
        <end position="862"/>
    </location>
</feature>
<reference evidence="10 11" key="1">
    <citation type="submission" date="2018-11" db="EMBL/GenBank/DDBJ databases">
        <title>The draft genome sequence of Amphritea opalescens ANRC-JH13T.</title>
        <authorList>
            <person name="Fang Z."/>
            <person name="Zhang Y."/>
            <person name="Han X."/>
        </authorList>
    </citation>
    <scope>NUCLEOTIDE SEQUENCE [LARGE SCALE GENOMIC DNA]</scope>
    <source>
        <strain evidence="10 11">ANRC-JH13</strain>
    </source>
</reference>
<feature type="transmembrane region" description="Helical" evidence="7">
    <location>
        <begin position="811"/>
        <end position="833"/>
    </location>
</feature>
<dbReference type="PROSITE" id="PS51012">
    <property type="entry name" value="ABC_TM2"/>
    <property type="match status" value="1"/>
</dbReference>
<dbReference type="GO" id="GO:0140359">
    <property type="term" value="F:ABC-type transporter activity"/>
    <property type="evidence" value="ECO:0007669"/>
    <property type="project" value="InterPro"/>
</dbReference>
<protein>
    <submittedName>
        <fullName evidence="10">ABC transporter ATP-binding protein/permease</fullName>
    </submittedName>
</protein>
<dbReference type="CDD" id="cd03230">
    <property type="entry name" value="ABC_DR_subfamily_A"/>
    <property type="match status" value="2"/>
</dbReference>
<dbReference type="PANTHER" id="PTHR43038">
    <property type="entry name" value="ATP-BINDING CASSETTE, SUB-FAMILY H, MEMBER 1"/>
    <property type="match status" value="1"/>
</dbReference>
<name>A0A430KRQ1_9GAMM</name>
<dbReference type="NCBIfam" id="NF033858">
    <property type="entry name" value="ABC2_perm_RbbA"/>
    <property type="match status" value="1"/>
</dbReference>
<proteinExistence type="predicted"/>
<dbReference type="InterPro" id="IPR047817">
    <property type="entry name" value="ABC2_TM_bact-type"/>
</dbReference>
<evidence type="ECO:0000256" key="2">
    <source>
        <dbReference type="ARBA" id="ARBA00022692"/>
    </source>
</evidence>
<gene>
    <name evidence="10" type="ORF">EH243_08710</name>
</gene>
<dbReference type="Pfam" id="PF12698">
    <property type="entry name" value="ABC2_membrane_3"/>
    <property type="match status" value="1"/>
</dbReference>
<evidence type="ECO:0000256" key="1">
    <source>
        <dbReference type="ARBA" id="ARBA00004141"/>
    </source>
</evidence>
<evidence type="ECO:0000256" key="6">
    <source>
        <dbReference type="ARBA" id="ARBA00023136"/>
    </source>
</evidence>
<dbReference type="PANTHER" id="PTHR43038:SF4">
    <property type="entry name" value="RIBOSOME-ASSOCIATED ATPASE"/>
    <property type="match status" value="1"/>
</dbReference>
<dbReference type="InterPro" id="IPR047651">
    <property type="entry name" value="ABC2_perm_RbbA"/>
</dbReference>
<dbReference type="Pfam" id="PF00005">
    <property type="entry name" value="ABC_tran"/>
    <property type="match status" value="2"/>
</dbReference>
<dbReference type="Gene3D" id="3.40.1710.10">
    <property type="entry name" value="abc type-2 transporter like domain"/>
    <property type="match status" value="1"/>
</dbReference>
<comment type="subcellular location">
    <subcellularLocation>
        <location evidence="1">Membrane</location>
        <topology evidence="1">Multi-pass membrane protein</topology>
    </subcellularLocation>
</comment>
<feature type="domain" description="ABC transporter" evidence="8">
    <location>
        <begin position="9"/>
        <end position="244"/>
    </location>
</feature>
<evidence type="ECO:0000259" key="9">
    <source>
        <dbReference type="PROSITE" id="PS51012"/>
    </source>
</evidence>
<feature type="domain" description="ABC transmembrane type-2" evidence="9">
    <location>
        <begin position="684"/>
        <end position="926"/>
    </location>
</feature>
<evidence type="ECO:0000313" key="11">
    <source>
        <dbReference type="Proteomes" id="UP000283087"/>
    </source>
</evidence>
<dbReference type="GO" id="GO:0016887">
    <property type="term" value="F:ATP hydrolysis activity"/>
    <property type="evidence" value="ECO:0007669"/>
    <property type="project" value="InterPro"/>
</dbReference>
<evidence type="ECO:0000313" key="10">
    <source>
        <dbReference type="EMBL" id="RTE66189.1"/>
    </source>
</evidence>
<dbReference type="GO" id="GO:0016020">
    <property type="term" value="C:membrane"/>
    <property type="evidence" value="ECO:0007669"/>
    <property type="project" value="UniProtKB-SubCell"/>
</dbReference>
<evidence type="ECO:0000259" key="8">
    <source>
        <dbReference type="PROSITE" id="PS50893"/>
    </source>
</evidence>
<evidence type="ECO:0000256" key="4">
    <source>
        <dbReference type="ARBA" id="ARBA00022840"/>
    </source>
</evidence>
<dbReference type="Gene3D" id="3.40.50.300">
    <property type="entry name" value="P-loop containing nucleotide triphosphate hydrolases"/>
    <property type="match status" value="2"/>
</dbReference>
<keyword evidence="2 7" id="KW-0812">Transmembrane</keyword>